<accession>A0ABU6RG35</accession>
<organism evidence="1 2">
    <name type="scientific">Stylosanthes scabra</name>
    <dbReference type="NCBI Taxonomy" id="79078"/>
    <lineage>
        <taxon>Eukaryota</taxon>
        <taxon>Viridiplantae</taxon>
        <taxon>Streptophyta</taxon>
        <taxon>Embryophyta</taxon>
        <taxon>Tracheophyta</taxon>
        <taxon>Spermatophyta</taxon>
        <taxon>Magnoliopsida</taxon>
        <taxon>eudicotyledons</taxon>
        <taxon>Gunneridae</taxon>
        <taxon>Pentapetalae</taxon>
        <taxon>rosids</taxon>
        <taxon>fabids</taxon>
        <taxon>Fabales</taxon>
        <taxon>Fabaceae</taxon>
        <taxon>Papilionoideae</taxon>
        <taxon>50 kb inversion clade</taxon>
        <taxon>dalbergioids sensu lato</taxon>
        <taxon>Dalbergieae</taxon>
        <taxon>Pterocarpus clade</taxon>
        <taxon>Stylosanthes</taxon>
    </lineage>
</organism>
<keyword evidence="2" id="KW-1185">Reference proteome</keyword>
<dbReference type="Proteomes" id="UP001341840">
    <property type="component" value="Unassembled WGS sequence"/>
</dbReference>
<dbReference type="EMBL" id="JASCZI010030461">
    <property type="protein sequence ID" value="MED6122804.1"/>
    <property type="molecule type" value="Genomic_DNA"/>
</dbReference>
<gene>
    <name evidence="1" type="ORF">PIB30_043394</name>
</gene>
<comment type="caution">
    <text evidence="1">The sequence shown here is derived from an EMBL/GenBank/DDBJ whole genome shotgun (WGS) entry which is preliminary data.</text>
</comment>
<sequence>MNPSSQRTINLSGDNNLSQKTVNAEYITPLGDSESQENIQGDAWASLYDFNFNFS</sequence>
<name>A0ABU6RG35_9FABA</name>
<evidence type="ECO:0000313" key="2">
    <source>
        <dbReference type="Proteomes" id="UP001341840"/>
    </source>
</evidence>
<protein>
    <submittedName>
        <fullName evidence="1">Uncharacterized protein</fullName>
    </submittedName>
</protein>
<reference evidence="1 2" key="1">
    <citation type="journal article" date="2023" name="Plants (Basel)">
        <title>Bridging the Gap: Combining Genomics and Transcriptomics Approaches to Understand Stylosanthes scabra, an Orphan Legume from the Brazilian Caatinga.</title>
        <authorList>
            <person name="Ferreira-Neto J.R.C."/>
            <person name="da Silva M.D."/>
            <person name="Binneck E."/>
            <person name="de Melo N.F."/>
            <person name="da Silva R.H."/>
            <person name="de Melo A.L.T.M."/>
            <person name="Pandolfi V."/>
            <person name="Bustamante F.O."/>
            <person name="Brasileiro-Vidal A.C."/>
            <person name="Benko-Iseppon A.M."/>
        </authorList>
    </citation>
    <scope>NUCLEOTIDE SEQUENCE [LARGE SCALE GENOMIC DNA]</scope>
    <source>
        <tissue evidence="1">Leaves</tissue>
    </source>
</reference>
<evidence type="ECO:0000313" key="1">
    <source>
        <dbReference type="EMBL" id="MED6122804.1"/>
    </source>
</evidence>
<proteinExistence type="predicted"/>